<dbReference type="GO" id="GO:0003677">
    <property type="term" value="F:DNA binding"/>
    <property type="evidence" value="ECO:0007669"/>
    <property type="project" value="UniProtKB-UniRule"/>
</dbReference>
<dbReference type="GO" id="GO:0003899">
    <property type="term" value="F:DNA-directed RNA polymerase activity"/>
    <property type="evidence" value="ECO:0007669"/>
    <property type="project" value="UniProtKB-UniRule"/>
</dbReference>
<evidence type="ECO:0000256" key="9">
    <source>
        <dbReference type="ARBA" id="ARBA00030998"/>
    </source>
</evidence>
<dbReference type="EMBL" id="PSQJ01000002">
    <property type="protein sequence ID" value="PTL86742.1"/>
    <property type="molecule type" value="Genomic_DNA"/>
</dbReference>
<dbReference type="InterPro" id="IPR003716">
    <property type="entry name" value="DNA-dir_RNA_pol_omega"/>
</dbReference>
<dbReference type="InterPro" id="IPR006110">
    <property type="entry name" value="Pol_omega/Rpo6/RPB6"/>
</dbReference>
<dbReference type="GO" id="GO:0000428">
    <property type="term" value="C:DNA-directed RNA polymerase complex"/>
    <property type="evidence" value="ECO:0007669"/>
    <property type="project" value="UniProtKB-KW"/>
</dbReference>
<evidence type="ECO:0000256" key="10">
    <source>
        <dbReference type="ARBA" id="ARBA00048552"/>
    </source>
</evidence>
<gene>
    <name evidence="11" type="primary">rpoZ</name>
    <name evidence="13" type="ORF">C4617_02740</name>
</gene>
<evidence type="ECO:0000256" key="3">
    <source>
        <dbReference type="ARBA" id="ARBA00013725"/>
    </source>
</evidence>
<dbReference type="HAMAP" id="MF_00366">
    <property type="entry name" value="RNApol_bact_RpoZ"/>
    <property type="match status" value="1"/>
</dbReference>
<name>A0A2T4VY87_9HYPH</name>
<feature type="compositionally biased region" description="Polar residues" evidence="12">
    <location>
        <begin position="83"/>
        <end position="109"/>
    </location>
</feature>
<dbReference type="PANTHER" id="PTHR34476:SF1">
    <property type="entry name" value="DNA-DIRECTED RNA POLYMERASE SUBUNIT OMEGA"/>
    <property type="match status" value="1"/>
</dbReference>
<comment type="similarity">
    <text evidence="1 11">Belongs to the RNA polymerase subunit omega family.</text>
</comment>
<evidence type="ECO:0000256" key="2">
    <source>
        <dbReference type="ARBA" id="ARBA00012418"/>
    </source>
</evidence>
<keyword evidence="4 11" id="KW-0240">DNA-directed RNA polymerase</keyword>
<feature type="region of interest" description="Disordered" evidence="12">
    <location>
        <begin position="77"/>
        <end position="110"/>
    </location>
</feature>
<evidence type="ECO:0000256" key="1">
    <source>
        <dbReference type="ARBA" id="ARBA00006711"/>
    </source>
</evidence>
<dbReference type="Gene3D" id="3.90.940.10">
    <property type="match status" value="1"/>
</dbReference>
<keyword evidence="5 11" id="KW-0808">Transferase</keyword>
<evidence type="ECO:0000256" key="8">
    <source>
        <dbReference type="ARBA" id="ARBA00029924"/>
    </source>
</evidence>
<comment type="subunit">
    <text evidence="11">The RNAP catalytic core consists of 2 alpha, 1 beta, 1 beta' and 1 omega subunit. When a sigma factor is associated with the core the holoenzyme is formed, which can initiate transcription.</text>
</comment>
<accession>A0A2T4VY87</accession>
<comment type="caution">
    <text evidence="13">The sequence shown here is derived from an EMBL/GenBank/DDBJ whole genome shotgun (WGS) entry which is preliminary data.</text>
</comment>
<sequence length="131" mass="14758">MMRVAIEDCIDKIENRFELVLLASHRARHISQGARPTVDHENDKNTVIALREIASGNLSPGDLEEDFIHTLQRQVEVDEPDSEINSSANPDFYNDSSWNDSGQQPSFGQMSEMDLLQGIDGIVAPDKREDY</sequence>
<evidence type="ECO:0000313" key="14">
    <source>
        <dbReference type="Proteomes" id="UP000240811"/>
    </source>
</evidence>
<dbReference type="SUPFAM" id="SSF63562">
    <property type="entry name" value="RPB6/omega subunit-like"/>
    <property type="match status" value="1"/>
</dbReference>
<comment type="function">
    <text evidence="11">Promotes RNA polymerase assembly. Latches the N- and C-terminal regions of the beta' subunit thereby facilitating its interaction with the beta and alpha subunits.</text>
</comment>
<dbReference type="SMART" id="SM01409">
    <property type="entry name" value="RNA_pol_Rpb6"/>
    <property type="match status" value="1"/>
</dbReference>
<dbReference type="GO" id="GO:0006351">
    <property type="term" value="P:DNA-templated transcription"/>
    <property type="evidence" value="ECO:0007669"/>
    <property type="project" value="UniProtKB-UniRule"/>
</dbReference>
<comment type="catalytic activity">
    <reaction evidence="10 11">
        <text>RNA(n) + a ribonucleoside 5'-triphosphate = RNA(n+1) + diphosphate</text>
        <dbReference type="Rhea" id="RHEA:21248"/>
        <dbReference type="Rhea" id="RHEA-COMP:14527"/>
        <dbReference type="Rhea" id="RHEA-COMP:17342"/>
        <dbReference type="ChEBI" id="CHEBI:33019"/>
        <dbReference type="ChEBI" id="CHEBI:61557"/>
        <dbReference type="ChEBI" id="CHEBI:140395"/>
        <dbReference type="EC" id="2.7.7.6"/>
    </reaction>
</comment>
<protein>
    <recommendedName>
        <fullName evidence="3 11">DNA-directed RNA polymerase subunit omega</fullName>
        <shortName evidence="11">RNAP omega subunit</shortName>
        <ecNumber evidence="2 11">2.7.7.6</ecNumber>
    </recommendedName>
    <alternativeName>
        <fullName evidence="9 11">RNA polymerase omega subunit</fullName>
    </alternativeName>
    <alternativeName>
        <fullName evidence="8 11">Transcriptase subunit omega</fullName>
    </alternativeName>
</protein>
<keyword evidence="7 11" id="KW-0804">Transcription</keyword>
<evidence type="ECO:0000256" key="12">
    <source>
        <dbReference type="SAM" id="MobiDB-lite"/>
    </source>
</evidence>
<keyword evidence="6 11" id="KW-0548">Nucleotidyltransferase</keyword>
<dbReference type="Pfam" id="PF01192">
    <property type="entry name" value="RNA_pol_Rpb6"/>
    <property type="match status" value="1"/>
</dbReference>
<dbReference type="PANTHER" id="PTHR34476">
    <property type="entry name" value="DNA-DIRECTED RNA POLYMERASE SUBUNIT OMEGA"/>
    <property type="match status" value="1"/>
</dbReference>
<evidence type="ECO:0000256" key="6">
    <source>
        <dbReference type="ARBA" id="ARBA00022695"/>
    </source>
</evidence>
<dbReference type="NCBIfam" id="TIGR00690">
    <property type="entry name" value="rpoZ"/>
    <property type="match status" value="1"/>
</dbReference>
<organism evidence="13 14">
    <name type="scientific">Candidatus Liberibacter europaeus</name>
    <dbReference type="NCBI Taxonomy" id="744859"/>
    <lineage>
        <taxon>Bacteria</taxon>
        <taxon>Pseudomonadati</taxon>
        <taxon>Pseudomonadota</taxon>
        <taxon>Alphaproteobacteria</taxon>
        <taxon>Hyphomicrobiales</taxon>
        <taxon>Rhizobiaceae</taxon>
        <taxon>Liberibacter</taxon>
    </lineage>
</organism>
<evidence type="ECO:0000256" key="4">
    <source>
        <dbReference type="ARBA" id="ARBA00022478"/>
    </source>
</evidence>
<evidence type="ECO:0000256" key="7">
    <source>
        <dbReference type="ARBA" id="ARBA00023163"/>
    </source>
</evidence>
<dbReference type="EC" id="2.7.7.6" evidence="2 11"/>
<dbReference type="InterPro" id="IPR036161">
    <property type="entry name" value="RPB6/omega-like_sf"/>
</dbReference>
<evidence type="ECO:0000313" key="13">
    <source>
        <dbReference type="EMBL" id="PTL86742.1"/>
    </source>
</evidence>
<dbReference type="Proteomes" id="UP000240811">
    <property type="component" value="Unassembled WGS sequence"/>
</dbReference>
<evidence type="ECO:0000256" key="5">
    <source>
        <dbReference type="ARBA" id="ARBA00022679"/>
    </source>
</evidence>
<evidence type="ECO:0000256" key="11">
    <source>
        <dbReference type="HAMAP-Rule" id="MF_00366"/>
    </source>
</evidence>
<dbReference type="AlphaFoldDB" id="A0A2T4VY87"/>
<reference evidence="14" key="1">
    <citation type="submission" date="2018-02" db="EMBL/GenBank/DDBJ databases">
        <title>Genome sequence of Candidatus Liberibacter europaeus.</title>
        <authorList>
            <person name="Frampton R.A."/>
            <person name="Thompson S.M."/>
            <person name="David C."/>
            <person name="Addison S.M."/>
            <person name="Smith G.R."/>
        </authorList>
    </citation>
    <scope>NUCLEOTIDE SEQUENCE [LARGE SCALE GENOMIC DNA]</scope>
</reference>
<proteinExistence type="inferred from homology"/>